<reference evidence="1" key="2">
    <citation type="submission" date="2022-10" db="EMBL/GenBank/DDBJ databases">
        <authorList>
            <consortium name="ENA_rothamsted_submissions"/>
            <consortium name="culmorum"/>
            <person name="King R."/>
        </authorList>
    </citation>
    <scope>NUCLEOTIDE SEQUENCE</scope>
</reference>
<evidence type="ECO:0000313" key="1">
    <source>
        <dbReference type="EMBL" id="CAG9790201.1"/>
    </source>
</evidence>
<gene>
    <name evidence="1" type="ORF">DIATSA_LOCUS7870</name>
</gene>
<dbReference type="EMBL" id="OU893352">
    <property type="protein sequence ID" value="CAG9790201.1"/>
    <property type="molecule type" value="Genomic_DNA"/>
</dbReference>
<proteinExistence type="predicted"/>
<protein>
    <submittedName>
        <fullName evidence="1">Uncharacterized protein</fullName>
    </submittedName>
</protein>
<dbReference type="AlphaFoldDB" id="A0A9N9R5S3"/>
<accession>A0A9N9R5S3</accession>
<reference evidence="1" key="1">
    <citation type="submission" date="2021-12" db="EMBL/GenBank/DDBJ databases">
        <authorList>
            <person name="King R."/>
        </authorList>
    </citation>
    <scope>NUCLEOTIDE SEQUENCE</scope>
</reference>
<organism evidence="1 2">
    <name type="scientific">Diatraea saccharalis</name>
    <name type="common">sugarcane borer</name>
    <dbReference type="NCBI Taxonomy" id="40085"/>
    <lineage>
        <taxon>Eukaryota</taxon>
        <taxon>Metazoa</taxon>
        <taxon>Ecdysozoa</taxon>
        <taxon>Arthropoda</taxon>
        <taxon>Hexapoda</taxon>
        <taxon>Insecta</taxon>
        <taxon>Pterygota</taxon>
        <taxon>Neoptera</taxon>
        <taxon>Endopterygota</taxon>
        <taxon>Lepidoptera</taxon>
        <taxon>Glossata</taxon>
        <taxon>Ditrysia</taxon>
        <taxon>Pyraloidea</taxon>
        <taxon>Crambidae</taxon>
        <taxon>Crambinae</taxon>
        <taxon>Diatraea</taxon>
    </lineage>
</organism>
<sequence length="106" mass="12223">MDATAEKLLNNLKDLTSLFSDRMSEFEKNLQLPGMRESNTTVKSLAADFSSFKTFVWKSLGIIKSQIELLALGVDRLDTHSRRKVLLFHGIRKKKMKLCSRRSLEY</sequence>
<evidence type="ECO:0000313" key="2">
    <source>
        <dbReference type="Proteomes" id="UP001153714"/>
    </source>
</evidence>
<dbReference type="OrthoDB" id="7482633at2759"/>
<keyword evidence="2" id="KW-1185">Reference proteome</keyword>
<name>A0A9N9R5S3_9NEOP</name>
<dbReference type="Proteomes" id="UP001153714">
    <property type="component" value="Chromosome 21"/>
</dbReference>